<dbReference type="AlphaFoldDB" id="A0A5J4LIU3"/>
<organism evidence="1 2">
    <name type="scientific">Streptomyces angustmyceticus</name>
    <dbReference type="NCBI Taxonomy" id="285578"/>
    <lineage>
        <taxon>Bacteria</taxon>
        <taxon>Bacillati</taxon>
        <taxon>Actinomycetota</taxon>
        <taxon>Actinomycetes</taxon>
        <taxon>Kitasatosporales</taxon>
        <taxon>Streptomycetaceae</taxon>
        <taxon>Streptomyces</taxon>
    </lineage>
</organism>
<accession>A0A5J4LIU3</accession>
<dbReference type="Pfam" id="PF11583">
    <property type="entry name" value="AurF"/>
    <property type="match status" value="1"/>
</dbReference>
<keyword evidence="2" id="KW-1185">Reference proteome</keyword>
<dbReference type="EMBL" id="BLAG01000023">
    <property type="protein sequence ID" value="GES33963.1"/>
    <property type="molecule type" value="Genomic_DNA"/>
</dbReference>
<evidence type="ECO:0000313" key="1">
    <source>
        <dbReference type="EMBL" id="GES33963.1"/>
    </source>
</evidence>
<dbReference type="RefSeq" id="WP_086715985.1">
    <property type="nucleotide sequence ID" value="NZ_BLAG01000023.1"/>
</dbReference>
<dbReference type="InterPro" id="IPR012348">
    <property type="entry name" value="RNR-like"/>
</dbReference>
<gene>
    <name evidence="1" type="ORF">San01_64510</name>
</gene>
<evidence type="ECO:0000313" key="2">
    <source>
        <dbReference type="Proteomes" id="UP000325598"/>
    </source>
</evidence>
<dbReference type="GO" id="GO:0016491">
    <property type="term" value="F:oxidoreductase activity"/>
    <property type="evidence" value="ECO:0007669"/>
    <property type="project" value="InterPro"/>
</dbReference>
<dbReference type="Gene3D" id="1.10.620.20">
    <property type="entry name" value="Ribonucleotide Reductase, subunit A"/>
    <property type="match status" value="1"/>
</dbReference>
<sequence>MNRTEESGYRSLFKQWDSRSWVRSKPRRNGAFASGLHYFSPDLCPLLAHPEVRAAPAQVREEILVHSLYVYLEFTVQLELGPVNETCLLLHSPDFCPWLPAAMKEDLLRIYTDEAAHAEMSHTLLATVRDHTGVEPVLHRPYFLQELSRLYAAELPVYRPLVKLFFSIVSETLITGSLTKLPKDPSVQQAVRELAADHATDEGLHHAYFRRLFKSLWPKMPAPLQTKIGALLPEIILAFLRPDEAAMTRTLAGYPEIFEDPARVVAETVELPRVRGSLVDNAAPTLRMLAQEGVFSDPVISAAFDKHGLRQHA</sequence>
<dbReference type="OrthoDB" id="505347at2"/>
<protein>
    <recommendedName>
        <fullName evidence="3">Aminobenzoate oxygenase</fullName>
    </recommendedName>
</protein>
<reference evidence="1 2" key="1">
    <citation type="submission" date="2019-10" db="EMBL/GenBank/DDBJ databases">
        <title>Whole genome shotgun sequence of Streptomyces angustmyceticus NBRC 3934.</title>
        <authorList>
            <person name="Hosoyama A."/>
            <person name="Ichikawa N."/>
            <person name="Kimura A."/>
            <person name="Kitahashi Y."/>
            <person name="Komaki H."/>
            <person name="Uohara A."/>
        </authorList>
    </citation>
    <scope>NUCLEOTIDE SEQUENCE [LARGE SCALE GENOMIC DNA]</scope>
    <source>
        <strain evidence="1 2">NBRC 3934</strain>
    </source>
</reference>
<dbReference type="InterPro" id="IPR025859">
    <property type="entry name" value="AurF/CmlI"/>
</dbReference>
<proteinExistence type="predicted"/>
<dbReference type="GeneID" id="96755889"/>
<dbReference type="Proteomes" id="UP000325598">
    <property type="component" value="Unassembled WGS sequence"/>
</dbReference>
<dbReference type="SUPFAM" id="SSF47240">
    <property type="entry name" value="Ferritin-like"/>
    <property type="match status" value="1"/>
</dbReference>
<comment type="caution">
    <text evidence="1">The sequence shown here is derived from an EMBL/GenBank/DDBJ whole genome shotgun (WGS) entry which is preliminary data.</text>
</comment>
<name>A0A5J4LIU3_9ACTN</name>
<dbReference type="InterPro" id="IPR009078">
    <property type="entry name" value="Ferritin-like_SF"/>
</dbReference>
<evidence type="ECO:0008006" key="3">
    <source>
        <dbReference type="Google" id="ProtNLM"/>
    </source>
</evidence>